<proteinExistence type="predicted"/>
<dbReference type="VEuPathDB" id="FungiDB:HMPREF1120_06365"/>
<dbReference type="AlphaFoldDB" id="H6C3Y8"/>
<dbReference type="InParanoid" id="H6C3Y8"/>
<evidence type="ECO:0000313" key="2">
    <source>
        <dbReference type="Proteomes" id="UP000007304"/>
    </source>
</evidence>
<keyword evidence="2" id="KW-1185">Reference proteome</keyword>
<name>H6C3Y8_EXODN</name>
<dbReference type="Proteomes" id="UP000007304">
    <property type="component" value="Unassembled WGS sequence"/>
</dbReference>
<dbReference type="EMBL" id="JH226134">
    <property type="protein sequence ID" value="EHY58353.1"/>
    <property type="molecule type" value="Genomic_DNA"/>
</dbReference>
<gene>
    <name evidence="1" type="ORF">HMPREF1120_06365</name>
</gene>
<organism evidence="1 2">
    <name type="scientific">Exophiala dermatitidis (strain ATCC 34100 / CBS 525.76 / NIH/UT8656)</name>
    <name type="common">Black yeast</name>
    <name type="synonym">Wangiella dermatitidis</name>
    <dbReference type="NCBI Taxonomy" id="858893"/>
    <lineage>
        <taxon>Eukaryota</taxon>
        <taxon>Fungi</taxon>
        <taxon>Dikarya</taxon>
        <taxon>Ascomycota</taxon>
        <taxon>Pezizomycotina</taxon>
        <taxon>Eurotiomycetes</taxon>
        <taxon>Chaetothyriomycetidae</taxon>
        <taxon>Chaetothyriales</taxon>
        <taxon>Herpotrichiellaceae</taxon>
        <taxon>Exophiala</taxon>
    </lineage>
</organism>
<reference evidence="1" key="1">
    <citation type="submission" date="2011-07" db="EMBL/GenBank/DDBJ databases">
        <title>The Genome Sequence of Exophiala (Wangiella) dermatitidis NIH/UT8656.</title>
        <authorList>
            <consortium name="The Broad Institute Genome Sequencing Platform"/>
            <person name="Cuomo C."/>
            <person name="Wang Z."/>
            <person name="Hunicke-Smith S."/>
            <person name="Szanislo P.J."/>
            <person name="Earl A."/>
            <person name="Young S.K."/>
            <person name="Zeng Q."/>
            <person name="Gargeya S."/>
            <person name="Fitzgerald M."/>
            <person name="Haas B."/>
            <person name="Abouelleil A."/>
            <person name="Alvarado L."/>
            <person name="Arachchi H.M."/>
            <person name="Berlin A."/>
            <person name="Brown A."/>
            <person name="Chapman S.B."/>
            <person name="Chen Z."/>
            <person name="Dunbar C."/>
            <person name="Freedman E."/>
            <person name="Gearin G."/>
            <person name="Gellesch M."/>
            <person name="Goldberg J."/>
            <person name="Griggs A."/>
            <person name="Gujja S."/>
            <person name="Heiman D."/>
            <person name="Howarth C."/>
            <person name="Larson L."/>
            <person name="Lui A."/>
            <person name="MacDonald P.J.P."/>
            <person name="Montmayeur A."/>
            <person name="Murphy C."/>
            <person name="Neiman D."/>
            <person name="Pearson M."/>
            <person name="Priest M."/>
            <person name="Roberts A."/>
            <person name="Saif S."/>
            <person name="Shea T."/>
            <person name="Shenoy N."/>
            <person name="Sisk P."/>
            <person name="Stolte C."/>
            <person name="Sykes S."/>
            <person name="Wortman J."/>
            <person name="Nusbaum C."/>
            <person name="Birren B."/>
        </authorList>
    </citation>
    <scope>NUCLEOTIDE SEQUENCE</scope>
    <source>
        <strain evidence="1">NIH/UT8656</strain>
    </source>
</reference>
<dbReference type="RefSeq" id="XP_009158814.1">
    <property type="nucleotide sequence ID" value="XM_009160566.1"/>
</dbReference>
<accession>H6C3Y8</accession>
<evidence type="ECO:0000313" key="1">
    <source>
        <dbReference type="EMBL" id="EHY58353.1"/>
    </source>
</evidence>
<protein>
    <submittedName>
        <fullName evidence="1">Uncharacterized protein</fullName>
    </submittedName>
</protein>
<dbReference type="GeneID" id="20311004"/>
<sequence>MTVGKRARHWQSSLSRHVWRANDVLLEGCHQPLRAHQLLVPRLIGTKRRFGSRGSSHIIGGLGPDIRPPRKARITAPSLRRLFSTTHELQGSMPQPNAKPADTARNSMFRNRNLKNLIWQQDTGVSRQGGQLNRKNVYSHPQIDVFCSKSFLPTSP</sequence>
<dbReference type="HOGENOM" id="CLU_1686579_0_0_1"/>